<dbReference type="AlphaFoldDB" id="A0AAJ1ET01"/>
<gene>
    <name evidence="10" type="ORF">LIQ10_21400</name>
</gene>
<keyword evidence="3" id="KW-1003">Cell membrane</keyword>
<dbReference type="GO" id="GO:0008982">
    <property type="term" value="F:protein-N(PI)-phosphohistidine-sugar phosphotransferase activity"/>
    <property type="evidence" value="ECO:0007669"/>
    <property type="project" value="InterPro"/>
</dbReference>
<accession>A0AAJ1ET01</accession>
<reference evidence="10" key="1">
    <citation type="submission" date="2021-10" db="EMBL/GenBank/DDBJ databases">
        <title>Collection of gut derived symbiotic bacterial strains cultured from healthy donors.</title>
        <authorList>
            <person name="Lin H."/>
            <person name="Littmann E."/>
            <person name="Claire K."/>
            <person name="Pamer E."/>
        </authorList>
    </citation>
    <scope>NUCLEOTIDE SEQUENCE</scope>
    <source>
        <strain evidence="10">MSK.23.4</strain>
    </source>
</reference>
<evidence type="ECO:0000256" key="4">
    <source>
        <dbReference type="ARBA" id="ARBA00022597"/>
    </source>
</evidence>
<dbReference type="Pfam" id="PF02378">
    <property type="entry name" value="PTS_EIIC"/>
    <property type="match status" value="1"/>
</dbReference>
<name>A0AAJ1ET01_MEDGN</name>
<proteinExistence type="predicted"/>
<evidence type="ECO:0000313" key="10">
    <source>
        <dbReference type="EMBL" id="MCB5496237.1"/>
    </source>
</evidence>
<keyword evidence="7 8" id="KW-0472">Membrane</keyword>
<keyword evidence="4" id="KW-0762">Sugar transport</keyword>
<comment type="caution">
    <text evidence="10">The sequence shown here is derived from an EMBL/GenBank/DDBJ whole genome shotgun (WGS) entry which is preliminary data.</text>
</comment>
<organism evidence="10 11">
    <name type="scientific">Mediterraneibacter gnavus</name>
    <name type="common">Ruminococcus gnavus</name>
    <dbReference type="NCBI Taxonomy" id="33038"/>
    <lineage>
        <taxon>Bacteria</taxon>
        <taxon>Bacillati</taxon>
        <taxon>Bacillota</taxon>
        <taxon>Clostridia</taxon>
        <taxon>Lachnospirales</taxon>
        <taxon>Lachnospiraceae</taxon>
        <taxon>Mediterraneibacter</taxon>
    </lineage>
</organism>
<comment type="subcellular location">
    <subcellularLocation>
        <location evidence="1">Cell membrane</location>
        <topology evidence="1">Multi-pass membrane protein</topology>
    </subcellularLocation>
</comment>
<evidence type="ECO:0000256" key="5">
    <source>
        <dbReference type="ARBA" id="ARBA00022692"/>
    </source>
</evidence>
<protein>
    <submittedName>
        <fullName evidence="10">PTS transporter subunit EIIC</fullName>
    </submittedName>
</protein>
<evidence type="ECO:0000256" key="8">
    <source>
        <dbReference type="SAM" id="Phobius"/>
    </source>
</evidence>
<dbReference type="EMBL" id="JAJBNC010000549">
    <property type="protein sequence ID" value="MCB5496237.1"/>
    <property type="molecule type" value="Genomic_DNA"/>
</dbReference>
<evidence type="ECO:0000259" key="9">
    <source>
        <dbReference type="Pfam" id="PF02378"/>
    </source>
</evidence>
<evidence type="ECO:0000256" key="3">
    <source>
        <dbReference type="ARBA" id="ARBA00022475"/>
    </source>
</evidence>
<dbReference type="RefSeq" id="WP_226973681.1">
    <property type="nucleotide sequence ID" value="NZ_JAJBNC010000549.1"/>
</dbReference>
<feature type="non-terminal residue" evidence="10">
    <location>
        <position position="72"/>
    </location>
</feature>
<keyword evidence="2" id="KW-0813">Transport</keyword>
<evidence type="ECO:0000256" key="2">
    <source>
        <dbReference type="ARBA" id="ARBA00022448"/>
    </source>
</evidence>
<feature type="transmembrane region" description="Helical" evidence="8">
    <location>
        <begin position="42"/>
        <end position="66"/>
    </location>
</feature>
<evidence type="ECO:0000256" key="1">
    <source>
        <dbReference type="ARBA" id="ARBA00004651"/>
    </source>
</evidence>
<keyword evidence="5 8" id="KW-0812">Transmembrane</keyword>
<dbReference type="Proteomes" id="UP001297422">
    <property type="component" value="Unassembled WGS sequence"/>
</dbReference>
<feature type="domain" description="Phosphotransferase system EIIC" evidence="9">
    <location>
        <begin position="1"/>
        <end position="69"/>
    </location>
</feature>
<sequence>MAVLPIAGLFLGIGSSLTNETTISSLHLEGVLGNGTFLHDFLIILTKVGSGLFNNLPLIFAAAVALGMAKKA</sequence>
<evidence type="ECO:0000256" key="6">
    <source>
        <dbReference type="ARBA" id="ARBA00022989"/>
    </source>
</evidence>
<keyword evidence="6 8" id="KW-1133">Transmembrane helix</keyword>
<evidence type="ECO:0000256" key="7">
    <source>
        <dbReference type="ARBA" id="ARBA00023136"/>
    </source>
</evidence>
<dbReference type="GO" id="GO:0009401">
    <property type="term" value="P:phosphoenolpyruvate-dependent sugar phosphotransferase system"/>
    <property type="evidence" value="ECO:0007669"/>
    <property type="project" value="InterPro"/>
</dbReference>
<dbReference type="GO" id="GO:0005886">
    <property type="term" value="C:plasma membrane"/>
    <property type="evidence" value="ECO:0007669"/>
    <property type="project" value="UniProtKB-SubCell"/>
</dbReference>
<evidence type="ECO:0000313" key="11">
    <source>
        <dbReference type="Proteomes" id="UP001297422"/>
    </source>
</evidence>
<dbReference type="InterPro" id="IPR003352">
    <property type="entry name" value="PTS_EIIC"/>
</dbReference>